<dbReference type="PANTHER" id="PTHR12673:SF159">
    <property type="entry name" value="LD03170P"/>
    <property type="match status" value="1"/>
</dbReference>
<dbReference type="Pfam" id="PF00621">
    <property type="entry name" value="RhoGEF"/>
    <property type="match status" value="1"/>
</dbReference>
<organism evidence="3">
    <name type="scientific">Rhizopus microsporus var. microsporus</name>
    <dbReference type="NCBI Taxonomy" id="86635"/>
    <lineage>
        <taxon>Eukaryota</taxon>
        <taxon>Fungi</taxon>
        <taxon>Fungi incertae sedis</taxon>
        <taxon>Mucoromycota</taxon>
        <taxon>Mucoromycotina</taxon>
        <taxon>Mucoromycetes</taxon>
        <taxon>Mucorales</taxon>
        <taxon>Mucorineae</taxon>
        <taxon>Rhizopodaceae</taxon>
        <taxon>Rhizopus</taxon>
    </lineage>
</organism>
<feature type="domain" description="PH" evidence="1">
    <location>
        <begin position="335"/>
        <end position="499"/>
    </location>
</feature>
<dbReference type="VEuPathDB" id="FungiDB:BCV72DRAFT_42700"/>
<dbReference type="Gene3D" id="1.20.900.10">
    <property type="entry name" value="Dbl homology (DH) domain"/>
    <property type="match status" value="1"/>
</dbReference>
<dbReference type="AlphaFoldDB" id="A0A1X0RD69"/>
<dbReference type="SUPFAM" id="SSF50729">
    <property type="entry name" value="PH domain-like"/>
    <property type="match status" value="1"/>
</dbReference>
<dbReference type="GO" id="GO:0005085">
    <property type="term" value="F:guanyl-nucleotide exchange factor activity"/>
    <property type="evidence" value="ECO:0007669"/>
    <property type="project" value="InterPro"/>
</dbReference>
<dbReference type="GO" id="GO:0005737">
    <property type="term" value="C:cytoplasm"/>
    <property type="evidence" value="ECO:0007669"/>
    <property type="project" value="TreeGrafter"/>
</dbReference>
<reference evidence="3" key="1">
    <citation type="journal article" date="2016" name="Proc. Natl. Acad. Sci. U.S.A.">
        <title>Lipid metabolic changes in an early divergent fungus govern the establishment of a mutualistic symbiosis with endobacteria.</title>
        <authorList>
            <person name="Lastovetsky O.A."/>
            <person name="Gaspar M.L."/>
            <person name="Mondo S.J."/>
            <person name="LaButti K.M."/>
            <person name="Sandor L."/>
            <person name="Grigoriev I.V."/>
            <person name="Henry S.A."/>
            <person name="Pawlowska T.E."/>
        </authorList>
    </citation>
    <scope>NUCLEOTIDE SEQUENCE [LARGE SCALE GENOMIC DNA]</scope>
    <source>
        <strain evidence="3">ATCC 52814</strain>
    </source>
</reference>
<proteinExistence type="predicted"/>
<protein>
    <submittedName>
        <fullName evidence="3">Dbl homology domain-containing protein</fullName>
    </submittedName>
</protein>
<dbReference type="InterPro" id="IPR001849">
    <property type="entry name" value="PH_domain"/>
</dbReference>
<dbReference type="SMART" id="SM00233">
    <property type="entry name" value="PH"/>
    <property type="match status" value="1"/>
</dbReference>
<sequence>MSFSSLEERPNTASNLWRQPSMRSATSSIITSSSGGEDSFQSLETLSTDLTLPYSQSIDQLSILQDGSAHYYQLIDDLAIIDDLYQSFQPDEIEEDIYERQVADVARNVAQKKHDVDQIYQLESQFVQDLTAFHQVYLVHLQRWIHEPSNTDLFNKNTCHRAVLTNLFDHVLKLLSVHQHFLNNCKERLDMWGPTQFISDIFGSLYEKIPVYEPYLELIPNVVVSLDALYSKSSSFLKFLESCAAKTDNQVKDIIYYIKRPIQRLSMYVSTLSHIISVTEPSHPDYKALIRIRDKFNAQDKQWRTLIKDRLAHIRALEAARSMIGSPVSVSVTRRLYITGLLTKVDLSDAQSMSDTRTYLLYSDYFIYGQKIKPNIGKKPQPQKLQYKGVINLRNAELKPLSEQIVAKVSESKKTSVLTAAFKRNKQTEPQPIVYVYGFQLKIDQALSDNAAGTILPGAVLSNGINTPHISTSKQQLIFRTATEAEQNAWMSMLKKAISNVSVKKS</sequence>
<evidence type="ECO:0000259" key="1">
    <source>
        <dbReference type="PROSITE" id="PS50003"/>
    </source>
</evidence>
<dbReference type="InterPro" id="IPR000219">
    <property type="entry name" value="DH_dom"/>
</dbReference>
<gene>
    <name evidence="3" type="ORF">BCV72DRAFT_42700</name>
</gene>
<evidence type="ECO:0000313" key="3">
    <source>
        <dbReference type="EMBL" id="ORE09959.1"/>
    </source>
</evidence>
<dbReference type="PROSITE" id="PS50010">
    <property type="entry name" value="DH_2"/>
    <property type="match status" value="1"/>
</dbReference>
<dbReference type="PANTHER" id="PTHR12673">
    <property type="entry name" value="FACIOGENITAL DYSPLASIA PROTEIN"/>
    <property type="match status" value="1"/>
</dbReference>
<dbReference type="PROSITE" id="PS50003">
    <property type="entry name" value="PH_DOMAIN"/>
    <property type="match status" value="1"/>
</dbReference>
<feature type="domain" description="DH" evidence="2">
    <location>
        <begin position="111"/>
        <end position="289"/>
    </location>
</feature>
<dbReference type="OrthoDB" id="660555at2759"/>
<dbReference type="Gene3D" id="2.30.29.30">
    <property type="entry name" value="Pleckstrin-homology domain (PH domain)/Phosphotyrosine-binding domain (PTB)"/>
    <property type="match status" value="1"/>
</dbReference>
<dbReference type="InterPro" id="IPR011993">
    <property type="entry name" value="PH-like_dom_sf"/>
</dbReference>
<dbReference type="SMART" id="SM00325">
    <property type="entry name" value="RhoGEF"/>
    <property type="match status" value="1"/>
</dbReference>
<dbReference type="EMBL" id="KV921870">
    <property type="protein sequence ID" value="ORE09959.1"/>
    <property type="molecule type" value="Genomic_DNA"/>
</dbReference>
<evidence type="ECO:0000259" key="2">
    <source>
        <dbReference type="PROSITE" id="PS50010"/>
    </source>
</evidence>
<name>A0A1X0RD69_RHIZD</name>
<dbReference type="InterPro" id="IPR051092">
    <property type="entry name" value="FYVE_RhoGEF_PH"/>
</dbReference>
<dbReference type="InterPro" id="IPR035899">
    <property type="entry name" value="DBL_dom_sf"/>
</dbReference>
<accession>A0A1X0RD69</accession>
<dbReference type="SUPFAM" id="SSF48065">
    <property type="entry name" value="DBL homology domain (DH-domain)"/>
    <property type="match status" value="1"/>
</dbReference>
<dbReference type="Proteomes" id="UP000242414">
    <property type="component" value="Unassembled WGS sequence"/>
</dbReference>